<dbReference type="PROSITE" id="PS51440">
    <property type="entry name" value="TIM_2"/>
    <property type="match status" value="1"/>
</dbReference>
<dbReference type="SUPFAM" id="SSF110399">
    <property type="entry name" value="ThiG-like"/>
    <property type="match status" value="1"/>
</dbReference>
<dbReference type="GO" id="GO:0004807">
    <property type="term" value="F:triose-phosphate isomerase activity"/>
    <property type="evidence" value="ECO:0007669"/>
    <property type="project" value="InterPro"/>
</dbReference>
<dbReference type="EMBL" id="LBYR01000028">
    <property type="protein sequence ID" value="KKR54986.1"/>
    <property type="molecule type" value="Genomic_DNA"/>
</dbReference>
<dbReference type="Pfam" id="PF00121">
    <property type="entry name" value="TIM"/>
    <property type="match status" value="1"/>
</dbReference>
<evidence type="ECO:0000313" key="2">
    <source>
        <dbReference type="Proteomes" id="UP000034627"/>
    </source>
</evidence>
<name>A0A0G0RYE2_9BACT</name>
<evidence type="ECO:0000313" key="1">
    <source>
        <dbReference type="EMBL" id="KKR54986.1"/>
    </source>
</evidence>
<keyword evidence="1" id="KW-0413">Isomerase</keyword>
<dbReference type="InterPro" id="IPR000652">
    <property type="entry name" value="Triosephosphate_isomerase"/>
</dbReference>
<dbReference type="InterPro" id="IPR013785">
    <property type="entry name" value="Aldolase_TIM"/>
</dbReference>
<sequence length="93" mass="9611">VAELKPTFVAYEPPEFIGSTETSVTKAQPEIISQAADVARSSGEPLIVGAGVSSMEDIKKSLELGAVGVAIATAVVKSPDPKAKLLELVEGFK</sequence>
<gene>
    <name evidence="1" type="ORF">UT93_C0028G0001</name>
</gene>
<dbReference type="Proteomes" id="UP000034627">
    <property type="component" value="Unassembled WGS sequence"/>
</dbReference>
<dbReference type="Gene3D" id="3.20.20.70">
    <property type="entry name" value="Aldolase class I"/>
    <property type="match status" value="1"/>
</dbReference>
<proteinExistence type="predicted"/>
<dbReference type="AlphaFoldDB" id="A0A0G0RYE2"/>
<organism evidence="1 2">
    <name type="scientific">Candidatus Woesebacteria bacterium GW2011_GWF1_40_24</name>
    <dbReference type="NCBI Taxonomy" id="1618601"/>
    <lineage>
        <taxon>Bacteria</taxon>
        <taxon>Candidatus Woeseibacteriota</taxon>
    </lineage>
</organism>
<feature type="non-terminal residue" evidence="1">
    <location>
        <position position="1"/>
    </location>
</feature>
<accession>A0A0G0RYE2</accession>
<protein>
    <submittedName>
        <fullName evidence="1">Triosephosphate isomerase</fullName>
    </submittedName>
</protein>
<reference evidence="1 2" key="1">
    <citation type="journal article" date="2015" name="Nature">
        <title>rRNA introns, odd ribosomes, and small enigmatic genomes across a large radiation of phyla.</title>
        <authorList>
            <person name="Brown C.T."/>
            <person name="Hug L.A."/>
            <person name="Thomas B.C."/>
            <person name="Sharon I."/>
            <person name="Castelle C.J."/>
            <person name="Singh A."/>
            <person name="Wilkins M.J."/>
            <person name="Williams K.H."/>
            <person name="Banfield J.F."/>
        </authorList>
    </citation>
    <scope>NUCLEOTIDE SEQUENCE [LARGE SCALE GENOMIC DNA]</scope>
</reference>
<comment type="caution">
    <text evidence="1">The sequence shown here is derived from an EMBL/GenBank/DDBJ whole genome shotgun (WGS) entry which is preliminary data.</text>
</comment>